<evidence type="ECO:0000256" key="3">
    <source>
        <dbReference type="SAM" id="MobiDB-lite"/>
    </source>
</evidence>
<keyword evidence="4" id="KW-0812">Transmembrane</keyword>
<comment type="caution">
    <text evidence="7">The sequence shown here is derived from an EMBL/GenBank/DDBJ whole genome shotgun (WGS) entry which is preliminary data.</text>
</comment>
<evidence type="ECO:0000256" key="1">
    <source>
        <dbReference type="ARBA" id="ARBA00022737"/>
    </source>
</evidence>
<keyword evidence="4" id="KW-1133">Transmembrane helix</keyword>
<keyword evidence="2" id="KW-0129">CBS domain</keyword>
<dbReference type="InterPro" id="IPR053793">
    <property type="entry name" value="PB1-like"/>
</dbReference>
<feature type="compositionally biased region" description="Basic and acidic residues" evidence="3">
    <location>
        <begin position="72"/>
        <end position="87"/>
    </location>
</feature>
<dbReference type="PANTHER" id="PTHR48108">
    <property type="entry name" value="CBS DOMAIN-CONTAINING PROTEIN CBSX2, CHLOROPLASTIC"/>
    <property type="match status" value="1"/>
</dbReference>
<accession>A0A9W9IED2</accession>
<feature type="transmembrane region" description="Helical" evidence="4">
    <location>
        <begin position="652"/>
        <end position="671"/>
    </location>
</feature>
<feature type="region of interest" description="Disordered" evidence="3">
    <location>
        <begin position="580"/>
        <end position="641"/>
    </location>
</feature>
<evidence type="ECO:0000256" key="2">
    <source>
        <dbReference type="PROSITE-ProRule" id="PRU00703"/>
    </source>
</evidence>
<dbReference type="Proteomes" id="UP001146351">
    <property type="component" value="Unassembled WGS sequence"/>
</dbReference>
<dbReference type="EMBL" id="JAPQKO010000003">
    <property type="protein sequence ID" value="KAJ5172097.1"/>
    <property type="molecule type" value="Genomic_DNA"/>
</dbReference>
<feature type="region of interest" description="Disordered" evidence="3">
    <location>
        <begin position="424"/>
        <end position="483"/>
    </location>
</feature>
<dbReference type="PANTHER" id="PTHR48108:SF26">
    <property type="entry name" value="CBS DOMAIN-CONTAINING PROTEIN DDB_G0289609"/>
    <property type="match status" value="1"/>
</dbReference>
<dbReference type="OrthoDB" id="418595at2759"/>
<organism evidence="7 8">
    <name type="scientific">Penicillium capsulatum</name>
    <dbReference type="NCBI Taxonomy" id="69766"/>
    <lineage>
        <taxon>Eukaryota</taxon>
        <taxon>Fungi</taxon>
        <taxon>Dikarya</taxon>
        <taxon>Ascomycota</taxon>
        <taxon>Pezizomycotina</taxon>
        <taxon>Eurotiomycetes</taxon>
        <taxon>Eurotiomycetidae</taxon>
        <taxon>Eurotiales</taxon>
        <taxon>Aspergillaceae</taxon>
        <taxon>Penicillium</taxon>
    </lineage>
</organism>
<dbReference type="InterPro" id="IPR046342">
    <property type="entry name" value="CBS_dom_sf"/>
</dbReference>
<dbReference type="SUPFAM" id="SSF54277">
    <property type="entry name" value="CAD &amp; PB1 domains"/>
    <property type="match status" value="1"/>
</dbReference>
<feature type="compositionally biased region" description="Polar residues" evidence="3">
    <location>
        <begin position="1"/>
        <end position="13"/>
    </location>
</feature>
<feature type="domain" description="CBS" evidence="5">
    <location>
        <begin position="110"/>
        <end position="171"/>
    </location>
</feature>
<reference evidence="7" key="2">
    <citation type="journal article" date="2023" name="IMA Fungus">
        <title>Comparative genomic study of the Penicillium genus elucidates a diverse pangenome and 15 lateral gene transfer events.</title>
        <authorList>
            <person name="Petersen C."/>
            <person name="Sorensen T."/>
            <person name="Nielsen M.R."/>
            <person name="Sondergaard T.E."/>
            <person name="Sorensen J.L."/>
            <person name="Fitzpatrick D.A."/>
            <person name="Frisvad J.C."/>
            <person name="Nielsen K.L."/>
        </authorList>
    </citation>
    <scope>NUCLEOTIDE SEQUENCE</scope>
    <source>
        <strain evidence="7">IBT 21917</strain>
    </source>
</reference>
<keyword evidence="1" id="KW-0677">Repeat</keyword>
<evidence type="ECO:0008006" key="9">
    <source>
        <dbReference type="Google" id="ProtNLM"/>
    </source>
</evidence>
<keyword evidence="8" id="KW-1185">Reference proteome</keyword>
<feature type="domain" description="CBS" evidence="5">
    <location>
        <begin position="177"/>
        <end position="233"/>
    </location>
</feature>
<dbReference type="SMART" id="SM00116">
    <property type="entry name" value="CBS"/>
    <property type="match status" value="4"/>
</dbReference>
<dbReference type="InterPro" id="IPR000644">
    <property type="entry name" value="CBS_dom"/>
</dbReference>
<feature type="compositionally biased region" description="Polar residues" evidence="3">
    <location>
        <begin position="450"/>
        <end position="463"/>
    </location>
</feature>
<dbReference type="PROSITE" id="PS51371">
    <property type="entry name" value="CBS"/>
    <property type="match status" value="4"/>
</dbReference>
<feature type="compositionally biased region" description="Pro residues" evidence="3">
    <location>
        <begin position="583"/>
        <end position="598"/>
    </location>
</feature>
<dbReference type="InterPro" id="IPR051462">
    <property type="entry name" value="CBS_domain-containing"/>
</dbReference>
<proteinExistence type="predicted"/>
<feature type="compositionally biased region" description="Basic and acidic residues" evidence="3">
    <location>
        <begin position="464"/>
        <end position="473"/>
    </location>
</feature>
<evidence type="ECO:0000259" key="5">
    <source>
        <dbReference type="PROSITE" id="PS51371"/>
    </source>
</evidence>
<gene>
    <name evidence="7" type="ORF">N7492_004690</name>
</gene>
<feature type="region of interest" description="Disordered" evidence="3">
    <location>
        <begin position="1"/>
        <end position="106"/>
    </location>
</feature>
<feature type="compositionally biased region" description="Polar residues" evidence="3">
    <location>
        <begin position="41"/>
        <end position="63"/>
    </location>
</feature>
<name>A0A9W9IED2_9EURO</name>
<evidence type="ECO:0000313" key="8">
    <source>
        <dbReference type="Proteomes" id="UP001146351"/>
    </source>
</evidence>
<dbReference type="PROSITE" id="PS51745">
    <property type="entry name" value="PB1"/>
    <property type="match status" value="1"/>
</dbReference>
<sequence length="677" mass="73442">MSHTGTFRGTPNKTIGRGRLPDFDNTGGSHIPRPRPDRPESSASHNTHHTPSSDIGSGTMSAASSRQRQNQSKRDEAIRRKMEADLNKKRHNPNKASRSRKAPPGTVLALKPSQALQIKPSMSIAEAAQLMAAKREDCVLVTDDDERIAGIFTAKDLAFRVIGIGMKAREVTVAEIMTKNPLCARTDTSATDALDLMVRKGFRHLPVMDENQDISGVLDITKCFYDAMEKLERAYSSSRKLYDALEGVQTELGSSQPQQVIQYVEALRQKMSGPTLETVLDGMPPVTVSVRTTVKDAAAMMKEHHTTALLVQDQGSITGIFTSKDIVLRVIAPGLDPATCSVVRVMTPHPDFAPSDMSIQAALRKMHDGHYLNLPVMNEGGEIVGMVDVLKLTYATLEQINTMSTADDEGPAWNKFWLSMDHESDSMVSGSQQPHTPHRSVMSPDLNRSGYDNSVLPNESASHNGEEHSEVASHHHQPAPDAPFPFKFKAPSGRVHRVNVLTTAGVTELVAQVTAKLGGELEAVGGEAVVEEGRLSNTGYALSYMDNEGDTVSITTDQDMLDAISLAQRTRRDKVDLFVHDPAQPPVPAPVEPQPVKPATPVIPAEENQAEEQSVASPVDKAQPRQSFSQSRSRSHSHSPEEQLIAGVPNDLLLPGAIVTLAAVIAGVFILSRPSGR</sequence>
<dbReference type="Pfam" id="PF00571">
    <property type="entry name" value="CBS"/>
    <property type="match status" value="4"/>
</dbReference>
<evidence type="ECO:0000259" key="6">
    <source>
        <dbReference type="PROSITE" id="PS51745"/>
    </source>
</evidence>
<dbReference type="CDD" id="cd17782">
    <property type="entry name" value="CBS_pair_MUG70_2"/>
    <property type="match status" value="1"/>
</dbReference>
<feature type="compositionally biased region" description="Basic residues" evidence="3">
    <location>
        <begin position="88"/>
        <end position="101"/>
    </location>
</feature>
<dbReference type="SMART" id="SM00666">
    <property type="entry name" value="PB1"/>
    <property type="match status" value="1"/>
</dbReference>
<reference evidence="7" key="1">
    <citation type="submission" date="2022-11" db="EMBL/GenBank/DDBJ databases">
        <authorList>
            <person name="Petersen C."/>
        </authorList>
    </citation>
    <scope>NUCLEOTIDE SEQUENCE</scope>
    <source>
        <strain evidence="7">IBT 21917</strain>
    </source>
</reference>
<evidence type="ECO:0000313" key="7">
    <source>
        <dbReference type="EMBL" id="KAJ5172097.1"/>
    </source>
</evidence>
<dbReference type="Gene3D" id="3.10.580.10">
    <property type="entry name" value="CBS-domain"/>
    <property type="match status" value="2"/>
</dbReference>
<feature type="domain" description="CBS" evidence="5">
    <location>
        <begin position="346"/>
        <end position="403"/>
    </location>
</feature>
<dbReference type="SUPFAM" id="SSF54631">
    <property type="entry name" value="CBS-domain pair"/>
    <property type="match status" value="2"/>
</dbReference>
<dbReference type="AlphaFoldDB" id="A0A9W9IED2"/>
<protein>
    <recommendedName>
        <fullName evidence="9">CBS/PB1 domain-containing protein</fullName>
    </recommendedName>
</protein>
<feature type="domain" description="PB1" evidence="6">
    <location>
        <begin position="481"/>
        <end position="582"/>
    </location>
</feature>
<dbReference type="CDD" id="cd17781">
    <property type="entry name" value="CBS_pair_MUG70_1"/>
    <property type="match status" value="1"/>
</dbReference>
<feature type="compositionally biased region" description="Polar residues" evidence="3">
    <location>
        <begin position="426"/>
        <end position="435"/>
    </location>
</feature>
<dbReference type="Pfam" id="PF00564">
    <property type="entry name" value="PB1"/>
    <property type="match status" value="1"/>
</dbReference>
<evidence type="ECO:0000256" key="4">
    <source>
        <dbReference type="SAM" id="Phobius"/>
    </source>
</evidence>
<dbReference type="InterPro" id="IPR000270">
    <property type="entry name" value="PB1_dom"/>
</dbReference>
<feature type="domain" description="CBS" evidence="5">
    <location>
        <begin position="280"/>
        <end position="337"/>
    </location>
</feature>
<keyword evidence="4" id="KW-0472">Membrane</keyword>